<dbReference type="AlphaFoldDB" id="A0A482WW12"/>
<keyword evidence="4" id="KW-1185">Reference proteome</keyword>
<feature type="region of interest" description="Disordered" evidence="1">
    <location>
        <begin position="197"/>
        <end position="241"/>
    </location>
</feature>
<evidence type="ECO:0000313" key="4">
    <source>
        <dbReference type="Proteomes" id="UP000291343"/>
    </source>
</evidence>
<dbReference type="Proteomes" id="UP000291343">
    <property type="component" value="Unassembled WGS sequence"/>
</dbReference>
<feature type="region of interest" description="Disordered" evidence="1">
    <location>
        <begin position="26"/>
        <end position="51"/>
    </location>
</feature>
<dbReference type="OrthoDB" id="10404078at2759"/>
<evidence type="ECO:0000256" key="1">
    <source>
        <dbReference type="SAM" id="MobiDB-lite"/>
    </source>
</evidence>
<proteinExistence type="predicted"/>
<reference evidence="3 4" key="1">
    <citation type="journal article" date="2017" name="Gigascience">
        <title>Genome sequence of the small brown planthopper, Laodelphax striatellus.</title>
        <authorList>
            <person name="Zhu J."/>
            <person name="Jiang F."/>
            <person name="Wang X."/>
            <person name="Yang P."/>
            <person name="Bao Y."/>
            <person name="Zhao W."/>
            <person name="Wang W."/>
            <person name="Lu H."/>
            <person name="Wang Q."/>
            <person name="Cui N."/>
            <person name="Li J."/>
            <person name="Chen X."/>
            <person name="Luo L."/>
            <person name="Yu J."/>
            <person name="Kang L."/>
            <person name="Cui F."/>
        </authorList>
    </citation>
    <scope>NUCLEOTIDE SEQUENCE [LARGE SCALE GENOMIC DNA]</scope>
    <source>
        <strain evidence="3">Lst14</strain>
    </source>
</reference>
<dbReference type="InParanoid" id="A0A482WW12"/>
<keyword evidence="2" id="KW-0732">Signal</keyword>
<sequence length="241" mass="25059">MQLRRLLRPPLVALLAVQISVCASAGPGENPVNEGKREKSAGGRQPEKRGTLRLTAIPGHNTFPYRYVYPLGQPAFAQYASYTTPRTAHPAALASPSAGLKLAGYPVPSTAMLLVMAHPHAGSPYAGTFMLIPAASAYNYNALLPQVAAPPVAAAPVPGRVAYAYAIPATPAAHYIKPGYANIVAAHQLLYKGPSSAQGGTSAYSGEDETESAESSTVSTYGSRTRGAAPAAPPPQHFKGR</sequence>
<feature type="compositionally biased region" description="Pro residues" evidence="1">
    <location>
        <begin position="231"/>
        <end position="241"/>
    </location>
</feature>
<evidence type="ECO:0000256" key="2">
    <source>
        <dbReference type="SAM" id="SignalP"/>
    </source>
</evidence>
<organism evidence="3 4">
    <name type="scientific">Laodelphax striatellus</name>
    <name type="common">Small brown planthopper</name>
    <name type="synonym">Delphax striatella</name>
    <dbReference type="NCBI Taxonomy" id="195883"/>
    <lineage>
        <taxon>Eukaryota</taxon>
        <taxon>Metazoa</taxon>
        <taxon>Ecdysozoa</taxon>
        <taxon>Arthropoda</taxon>
        <taxon>Hexapoda</taxon>
        <taxon>Insecta</taxon>
        <taxon>Pterygota</taxon>
        <taxon>Neoptera</taxon>
        <taxon>Paraneoptera</taxon>
        <taxon>Hemiptera</taxon>
        <taxon>Auchenorrhyncha</taxon>
        <taxon>Fulgoroidea</taxon>
        <taxon>Delphacidae</taxon>
        <taxon>Criomorphinae</taxon>
        <taxon>Laodelphax</taxon>
    </lineage>
</organism>
<accession>A0A482WW12</accession>
<name>A0A482WW12_LAOST</name>
<comment type="caution">
    <text evidence="3">The sequence shown here is derived from an EMBL/GenBank/DDBJ whole genome shotgun (WGS) entry which is preliminary data.</text>
</comment>
<evidence type="ECO:0000313" key="3">
    <source>
        <dbReference type="EMBL" id="RZF37693.1"/>
    </source>
</evidence>
<feature type="compositionally biased region" description="Basic and acidic residues" evidence="1">
    <location>
        <begin position="34"/>
        <end position="50"/>
    </location>
</feature>
<feature type="signal peptide" evidence="2">
    <location>
        <begin position="1"/>
        <end position="25"/>
    </location>
</feature>
<dbReference type="EMBL" id="QKKF02023479">
    <property type="protein sequence ID" value="RZF37693.1"/>
    <property type="molecule type" value="Genomic_DNA"/>
</dbReference>
<feature type="chain" id="PRO_5019807849" evidence="2">
    <location>
        <begin position="26"/>
        <end position="241"/>
    </location>
</feature>
<gene>
    <name evidence="3" type="ORF">LSTR_LSTR003104</name>
</gene>
<protein>
    <submittedName>
        <fullName evidence="3">Uncharacterized protein</fullName>
    </submittedName>
</protein>